<dbReference type="EMBL" id="AHNR02000045">
    <property type="protein sequence ID" value="EKR54486.1"/>
    <property type="molecule type" value="Genomic_DNA"/>
</dbReference>
<comment type="caution">
    <text evidence="2">The sequence shown here is derived from an EMBL/GenBank/DDBJ whole genome shotgun (WGS) entry which is preliminary data.</text>
</comment>
<evidence type="ECO:0000313" key="2">
    <source>
        <dbReference type="EMBL" id="EKR54486.1"/>
    </source>
</evidence>
<accession>A0A0E2DFS9</accession>
<reference evidence="2 3" key="1">
    <citation type="submission" date="2012-10" db="EMBL/GenBank/DDBJ databases">
        <authorList>
            <person name="Harkins D.M."/>
            <person name="Durkin A.S."/>
            <person name="Brinkac L.M."/>
            <person name="Haft D.H."/>
            <person name="Selengut J.D."/>
            <person name="Sanka R."/>
            <person name="DePew J."/>
            <person name="Purushe J."/>
            <person name="Chanthongthip A."/>
            <person name="Lattana O."/>
            <person name="Phetsouvanh R."/>
            <person name="Newton P.N."/>
            <person name="Vinetz J.M."/>
            <person name="Sutton G.G."/>
            <person name="Nierman W.C."/>
            <person name="Fouts D.E."/>
        </authorList>
    </citation>
    <scope>NUCLEOTIDE SEQUENCE [LARGE SCALE GENOMIC DNA]</scope>
    <source>
        <strain evidence="2 3">UI 12758</strain>
    </source>
</reference>
<evidence type="ECO:0000313" key="3">
    <source>
        <dbReference type="Proteomes" id="UP000001340"/>
    </source>
</evidence>
<organism evidence="2 3">
    <name type="scientific">Leptospira interrogans str. UI 12758</name>
    <dbReference type="NCBI Taxonomy" id="1049938"/>
    <lineage>
        <taxon>Bacteria</taxon>
        <taxon>Pseudomonadati</taxon>
        <taxon>Spirochaetota</taxon>
        <taxon>Spirochaetia</taxon>
        <taxon>Leptospirales</taxon>
        <taxon>Leptospiraceae</taxon>
        <taxon>Leptospira</taxon>
    </lineage>
</organism>
<dbReference type="AlphaFoldDB" id="A0A0E2DFS9"/>
<name>A0A0E2DFS9_LEPIR</name>
<dbReference type="Proteomes" id="UP000001340">
    <property type="component" value="Unassembled WGS sequence"/>
</dbReference>
<protein>
    <submittedName>
        <fullName evidence="2">Uncharacterized protein</fullName>
    </submittedName>
</protein>
<feature type="compositionally biased region" description="Polar residues" evidence="1">
    <location>
        <begin position="478"/>
        <end position="493"/>
    </location>
</feature>
<feature type="region of interest" description="Disordered" evidence="1">
    <location>
        <begin position="476"/>
        <end position="500"/>
    </location>
</feature>
<evidence type="ECO:0000256" key="1">
    <source>
        <dbReference type="SAM" id="MobiDB-lite"/>
    </source>
</evidence>
<dbReference type="RefSeq" id="WP_000359690.1">
    <property type="nucleotide sequence ID" value="NZ_AHNR02000045.1"/>
</dbReference>
<sequence length="518" mass="56440">MDKLSGIEFPSVGKRVFPEDWKKEQESKSQEIINRDLDAFGPGIDSGGNIVVGSLANRIDLTDTLIAYDEYGRRIEIPPTIGIVIPNNAACTIVVRHKFQEIEYNNPLNVPEDGPIIWRDNSFEIIARQGVLVAGDVALRTVSTNTSGIVTLGNDLRIFRGIKGIRIKNNEVTEEKQAGSVKTGILTDLHTDIVTAINPDTNNPLKFVKAINQVYLFLKNFIDVTFKQERKFLGEMFWMDDLKSPSSDFPAFCLSSPDQLINSTGNGGMPDLVSYWLNQLLRYEPLGTNITDFDAISYTIASNVLTVTFPNTTACQKIIDALGEDNLIHGSFTNWMTGTILQAIGGIPANSTLAISALSASNRTISFTCTAANSSGSLSGVKVRFYKHRLPDAVQGTTITNQVRHFTVQGRGFVSVMDFEGEWIGGLRRRDRFQGHRHGASTSISFDIPQGATGGLGSLVAAGYYSDGTPRGLLLNGYPSTTVTGPTTDSPSGSHRIGKTTDARGISGFPYIFAKRVL</sequence>
<gene>
    <name evidence="2" type="ORF">LEP1GSC105_2841</name>
</gene>
<proteinExistence type="predicted"/>